<protein>
    <submittedName>
        <fullName evidence="1">Uncharacterized protein</fullName>
    </submittedName>
</protein>
<dbReference type="AlphaFoldDB" id="A0A0M6ZS78"/>
<dbReference type="RefSeq" id="WP_055116634.1">
    <property type="nucleotide sequence ID" value="NZ_CXWA01000003.1"/>
</dbReference>
<dbReference type="GeneID" id="97668079"/>
<dbReference type="Proteomes" id="UP000049983">
    <property type="component" value="Unassembled WGS sequence"/>
</dbReference>
<evidence type="ECO:0000313" key="1">
    <source>
        <dbReference type="EMBL" id="CTQ65081.1"/>
    </source>
</evidence>
<dbReference type="STRING" id="311410.LA5095_03266"/>
<organism evidence="1 2">
    <name type="scientific">Roseibium album</name>
    <dbReference type="NCBI Taxonomy" id="311410"/>
    <lineage>
        <taxon>Bacteria</taxon>
        <taxon>Pseudomonadati</taxon>
        <taxon>Pseudomonadota</taxon>
        <taxon>Alphaproteobacteria</taxon>
        <taxon>Hyphomicrobiales</taxon>
        <taxon>Stappiaceae</taxon>
        <taxon>Roseibium</taxon>
    </lineage>
</organism>
<sequence length="406" mass="44145">MTARKRMLICWEVGANYGHAAMISQLLPWIPEEIDILAAVRDPVSFRAQISDPRIQVLAAPFAPDIKVTRKEAVGLNYPDVLRFVGWNDINVLSAYLECWEVLLREVNADILLAQAAPTALLAARALDIPRVVIGGGYDLPPRATPMPAFMHWEPSDREELLRREAAVLTVANAALKQRGYSGLATFRDLLDTDGYVLVTVPELDHYGDRAAIEPDHTPYLGPVAGLPFGEEVAWRPDAEYRIFAYLRPGNPRFETAIKALASLPAKTDIVLAAPGAPANLPDRLKSTSLRLFTGPVNVEPLLASCNLGISHASANMAANFAIHGVPQIGLPNHTEQTMMAHAFSRSHLGLGLVGKASPDQLIGAIDLVRSSEKVAKAAEEFSVRWTANDAIRTGRHAAEQVTSLL</sequence>
<reference evidence="2" key="1">
    <citation type="submission" date="2015-07" db="EMBL/GenBank/DDBJ databases">
        <authorList>
            <person name="Rodrigo-Torres Lidia"/>
            <person name="Arahal R.David."/>
        </authorList>
    </citation>
    <scope>NUCLEOTIDE SEQUENCE [LARGE SCALE GENOMIC DNA]</scope>
    <source>
        <strain evidence="2">CECT 5096</strain>
    </source>
</reference>
<dbReference type="SUPFAM" id="SSF53756">
    <property type="entry name" value="UDP-Glycosyltransferase/glycogen phosphorylase"/>
    <property type="match status" value="1"/>
</dbReference>
<dbReference type="Gene3D" id="3.40.50.2000">
    <property type="entry name" value="Glycogen Phosphorylase B"/>
    <property type="match status" value="2"/>
</dbReference>
<evidence type="ECO:0000313" key="2">
    <source>
        <dbReference type="Proteomes" id="UP000049983"/>
    </source>
</evidence>
<name>A0A0M6ZS78_9HYPH</name>
<dbReference type="EMBL" id="CXWC01000001">
    <property type="protein sequence ID" value="CTQ65081.1"/>
    <property type="molecule type" value="Genomic_DNA"/>
</dbReference>
<dbReference type="OrthoDB" id="271062at2"/>
<keyword evidence="2" id="KW-1185">Reference proteome</keyword>
<accession>A0A0M6ZS78</accession>
<gene>
    <name evidence="1" type="ORF">LA5096_00632</name>
</gene>
<proteinExistence type="predicted"/>